<evidence type="ECO:0000313" key="4">
    <source>
        <dbReference type="Proteomes" id="UP000032366"/>
    </source>
</evidence>
<feature type="compositionally biased region" description="Low complexity" evidence="2">
    <location>
        <begin position="464"/>
        <end position="513"/>
    </location>
</feature>
<keyword evidence="1" id="KW-0732">Signal</keyword>
<feature type="compositionally biased region" description="Polar residues" evidence="2">
    <location>
        <begin position="118"/>
        <end position="135"/>
    </location>
</feature>
<protein>
    <recommendedName>
        <fullName evidence="5">Serine-rich adhesin for platelets</fullName>
    </recommendedName>
</protein>
<proteinExistence type="predicted"/>
<gene>
    <name evidence="3" type="ORF">TP70_08345</name>
</gene>
<feature type="region of interest" description="Disordered" evidence="2">
    <location>
        <begin position="436"/>
        <end position="513"/>
    </location>
</feature>
<reference evidence="3 4" key="1">
    <citation type="submission" date="2015-01" db="EMBL/GenBank/DDBJ databases">
        <authorList>
            <person name="Guo J."/>
        </authorList>
    </citation>
    <scope>NUCLEOTIDE SEQUENCE [LARGE SCALE GENOMIC DNA]</scope>
    <source>
        <strain evidence="3 4">DSM 22147</strain>
    </source>
</reference>
<feature type="compositionally biased region" description="Low complexity" evidence="2">
    <location>
        <begin position="443"/>
        <end position="457"/>
    </location>
</feature>
<dbReference type="Pfam" id="PF19258">
    <property type="entry name" value="KxYKxGKxW_sig"/>
    <property type="match status" value="1"/>
</dbReference>
<evidence type="ECO:0000256" key="1">
    <source>
        <dbReference type="ARBA" id="ARBA00022729"/>
    </source>
</evidence>
<name>A0ABR5C6I0_9STAP</name>
<evidence type="ECO:0000313" key="3">
    <source>
        <dbReference type="EMBL" id="KIX90308.1"/>
    </source>
</evidence>
<feature type="compositionally biased region" description="Low complexity" evidence="2">
    <location>
        <begin position="160"/>
        <end position="186"/>
    </location>
</feature>
<comment type="caution">
    <text evidence="3">The sequence shown here is derived from an EMBL/GenBank/DDBJ whole genome shotgun (WGS) entry which is preliminary data.</text>
</comment>
<keyword evidence="4" id="KW-1185">Reference proteome</keyword>
<feature type="compositionally biased region" description="Low complexity" evidence="2">
    <location>
        <begin position="223"/>
        <end position="235"/>
    </location>
</feature>
<feature type="compositionally biased region" description="Polar residues" evidence="2">
    <location>
        <begin position="189"/>
        <end position="222"/>
    </location>
</feature>
<evidence type="ECO:0000256" key="2">
    <source>
        <dbReference type="SAM" id="MobiDB-lite"/>
    </source>
</evidence>
<dbReference type="Proteomes" id="UP000032366">
    <property type="component" value="Unassembled WGS sequence"/>
</dbReference>
<dbReference type="NCBIfam" id="TIGR03715">
    <property type="entry name" value="KxYKxGKxW"/>
    <property type="match status" value="1"/>
</dbReference>
<sequence>MKKSQRIQKSFSEEKVRVRLYKSGKNWVKAGIKEIQLLKMLGLSLLTDKVDKEQNDKVSIGSAIKDNAFRTTAITGGLFTVNMLHDQHALAASEIPVASELATNSQTVGGQTSVVIEQSQSATDSEQLSIASESQVSDESESADSENTSTDSEIYKAISEEQASLSDSESQSESLVKSESVSLSKDSNVDASESSQSKKTNTSATSEESQQQATASNAKNQLTTAETSTSQSTSISTEIAKEIQNFSRTAFRSVNYSLTRAAATVPVDQVYTGTGYDTLYNLPIYYRLKVTSDGKNLFFQYIVSYDNPNTTVIEKPNVPNNLNVASSQDAHFPMLSLGDGYGVPTTIKNGHTTGFSDTYLTQPAPNNYSINKVAGGNYWWETPIINGFQVKKGTSLISTFIVPITNNSGDLTWTFKPFASKDGSLAPADNYFKETITGTDPITSTSQSQSQDSTSKSQSERSQSDSVSTSVSEQSQSDSASMSTSTSVSESDSASMSTSTSVSESDSASMSTS</sequence>
<accession>A0ABR5C6I0</accession>
<organism evidence="3 4">
    <name type="scientific">Staphylococcus microti</name>
    <dbReference type="NCBI Taxonomy" id="569857"/>
    <lineage>
        <taxon>Bacteria</taxon>
        <taxon>Bacillati</taxon>
        <taxon>Bacillota</taxon>
        <taxon>Bacilli</taxon>
        <taxon>Bacillales</taxon>
        <taxon>Staphylococcaceae</taxon>
        <taxon>Staphylococcus</taxon>
    </lineage>
</organism>
<dbReference type="EMBL" id="JXWY01000058">
    <property type="protein sequence ID" value="KIX90308.1"/>
    <property type="molecule type" value="Genomic_DNA"/>
</dbReference>
<dbReference type="InterPro" id="IPR022263">
    <property type="entry name" value="KxYKxGKxW"/>
</dbReference>
<dbReference type="Gene3D" id="2.60.40.3400">
    <property type="match status" value="1"/>
</dbReference>
<evidence type="ECO:0008006" key="5">
    <source>
        <dbReference type="Google" id="ProtNLM"/>
    </source>
</evidence>
<feature type="region of interest" description="Disordered" evidence="2">
    <location>
        <begin position="118"/>
        <end position="235"/>
    </location>
</feature>
<feature type="non-terminal residue" evidence="3">
    <location>
        <position position="513"/>
    </location>
</feature>